<dbReference type="RefSeq" id="WP_129015766.1">
    <property type="nucleotide sequence ID" value="NZ_SDDZ01000001.1"/>
</dbReference>
<comment type="caution">
    <text evidence="1">The sequence shown here is derived from an EMBL/GenBank/DDBJ whole genome shotgun (WGS) entry which is preliminary data.</text>
</comment>
<dbReference type="EMBL" id="SDDZ01000001">
    <property type="protein sequence ID" value="RXJ52632.1"/>
    <property type="molecule type" value="Genomic_DNA"/>
</dbReference>
<name>A0A4Q0XK86_9FLAO</name>
<accession>A0A4Q0XK86</accession>
<reference evidence="1 2" key="1">
    <citation type="submission" date="2019-01" db="EMBL/GenBank/DDBJ databases">
        <title>Genome sequence of the Antarctic species Gelidibacter gilvus ACAM 158(T).</title>
        <authorList>
            <person name="Bowman J.P."/>
        </authorList>
    </citation>
    <scope>NUCLEOTIDE SEQUENCE [LARGE SCALE GENOMIC DNA]</scope>
    <source>
        <strain evidence="1 2">IC158</strain>
    </source>
</reference>
<evidence type="ECO:0008006" key="3">
    <source>
        <dbReference type="Google" id="ProtNLM"/>
    </source>
</evidence>
<proteinExistence type="predicted"/>
<dbReference type="AlphaFoldDB" id="A0A4Q0XK86"/>
<sequence length="246" mass="28848">MSSIDKTAGKQMTSSYKTKIKESLSLKFKKGEIIDGSATQNEWFPQIECDIFLSHSHKDLEKAKHFAGWVKNKFGLKVFIDSIIWGNVNDLLRDIDNEYCYDKINKTYSYEKRNVTTSHAHMMLINAISEMMDKTECLMFFETINSISIKKAIHETESPWIYSEIFLSKILRQNKDFSRRKTIHLSHSLTKAYNLNENFEINYESDTSHLKDLSSEDLKTWLELNIKEENRNSHPLDILYIIKKVT</sequence>
<dbReference type="InterPro" id="IPR035897">
    <property type="entry name" value="Toll_tir_struct_dom_sf"/>
</dbReference>
<dbReference type="SUPFAM" id="SSF52200">
    <property type="entry name" value="Toll/Interleukin receptor TIR domain"/>
    <property type="match status" value="1"/>
</dbReference>
<dbReference type="Proteomes" id="UP000289792">
    <property type="component" value="Unassembled WGS sequence"/>
</dbReference>
<gene>
    <name evidence="1" type="ORF">ESZ48_02765</name>
</gene>
<protein>
    <recommendedName>
        <fullName evidence="3">Toll/interleukin-1 receptor domain-containing protein</fullName>
    </recommendedName>
</protein>
<evidence type="ECO:0000313" key="1">
    <source>
        <dbReference type="EMBL" id="RXJ52632.1"/>
    </source>
</evidence>
<organism evidence="1 2">
    <name type="scientific">Gelidibacter gilvus</name>
    <dbReference type="NCBI Taxonomy" id="59602"/>
    <lineage>
        <taxon>Bacteria</taxon>
        <taxon>Pseudomonadati</taxon>
        <taxon>Bacteroidota</taxon>
        <taxon>Flavobacteriia</taxon>
        <taxon>Flavobacteriales</taxon>
        <taxon>Flavobacteriaceae</taxon>
        <taxon>Gelidibacter</taxon>
    </lineage>
</organism>
<keyword evidence="2" id="KW-1185">Reference proteome</keyword>
<evidence type="ECO:0000313" key="2">
    <source>
        <dbReference type="Proteomes" id="UP000289792"/>
    </source>
</evidence>
<dbReference type="OrthoDB" id="6971689at2"/>